<dbReference type="InterPro" id="IPR051674">
    <property type="entry name" value="Malate_Decarboxylase"/>
</dbReference>
<dbReference type="EMBL" id="PCYL01000049">
    <property type="protein sequence ID" value="PIR46208.1"/>
    <property type="molecule type" value="Genomic_DNA"/>
</dbReference>
<dbReference type="InterPro" id="IPR015884">
    <property type="entry name" value="Malic_enzyme_CS"/>
</dbReference>
<sequence length="378" mass="39906">MSRVARESLALHKKLRGKVGMVSKAPLRNMHDLSVLYTPGMAAVSTYLAGNKIEVGNYTMKSNSVAMISDGSAVLGLGNIGWEGALPVIEGKAVLAKTFAGVDAFPIVLGTQNTDEIVSAIKAIAPTFGGIHLEDISAPRCFEIEERLKKELDIPVMHDDQWGTAIVVVAGLVNALKVVGKKMEEITVVIAGAGAAGTAIAKSLLHEGVGDVVLVDSKGVISKKRTDLNVYKQKLAKITNRKGRTGNLGDAIFGADVFVGVSQPGILSEEMVRGMKEGAIIFAMANPVPEIMPDVAKRAGAAVVATGRSDFPNQINNVLGFPGLWRGALDNGVRKFTPEIISNAAHAIANLIPRPTAHKIIPDAFDKRVVRAVAKAVK</sequence>
<feature type="binding site" evidence="5">
    <location>
        <position position="286"/>
    </location>
    <ligand>
        <name>(S)-malate</name>
        <dbReference type="ChEBI" id="CHEBI:15589"/>
    </ligand>
</feature>
<dbReference type="Pfam" id="PF00390">
    <property type="entry name" value="malic"/>
    <property type="match status" value="1"/>
</dbReference>
<feature type="binding site" evidence="6">
    <location>
        <position position="135"/>
    </location>
    <ligand>
        <name>a divalent metal cation</name>
        <dbReference type="ChEBI" id="CHEBI:60240"/>
    </ligand>
</feature>
<dbReference type="Gene3D" id="3.40.50.720">
    <property type="entry name" value="NAD(P)-binding Rossmann-like Domain"/>
    <property type="match status" value="1"/>
</dbReference>
<evidence type="ECO:0000256" key="2">
    <source>
        <dbReference type="ARBA" id="ARBA00008785"/>
    </source>
</evidence>
<name>A0A2H0RI89_9BACT</name>
<dbReference type="InterPro" id="IPR001891">
    <property type="entry name" value="Malic_OxRdtase"/>
</dbReference>
<dbReference type="GO" id="GO:0016616">
    <property type="term" value="F:oxidoreductase activity, acting on the CH-OH group of donors, NAD or NADP as acceptor"/>
    <property type="evidence" value="ECO:0007669"/>
    <property type="project" value="InterPro"/>
</dbReference>
<dbReference type="SUPFAM" id="SSF53223">
    <property type="entry name" value="Aminoacid dehydrogenase-like, N-terminal domain"/>
    <property type="match status" value="1"/>
</dbReference>
<dbReference type="Gene3D" id="3.40.50.10380">
    <property type="entry name" value="Malic enzyme, N-terminal domain"/>
    <property type="match status" value="1"/>
</dbReference>
<feature type="binding site" evidence="6">
    <location>
        <position position="160"/>
    </location>
    <ligand>
        <name>a divalent metal cation</name>
        <dbReference type="ChEBI" id="CHEBI:60240"/>
    </ligand>
</feature>
<dbReference type="InterPro" id="IPR045213">
    <property type="entry name" value="Malic_NAD-bd_bact_type"/>
</dbReference>
<proteinExistence type="inferred from homology"/>
<protein>
    <submittedName>
        <fullName evidence="9">NAD-dependent malic enzyme</fullName>
    </submittedName>
</protein>
<dbReference type="GO" id="GO:0051287">
    <property type="term" value="F:NAD binding"/>
    <property type="evidence" value="ECO:0007669"/>
    <property type="project" value="InterPro"/>
</dbReference>
<dbReference type="Pfam" id="PF03949">
    <property type="entry name" value="Malic_M"/>
    <property type="match status" value="1"/>
</dbReference>
<dbReference type="GO" id="GO:0004470">
    <property type="term" value="F:malic enzyme activity"/>
    <property type="evidence" value="ECO:0007669"/>
    <property type="project" value="InterPro"/>
</dbReference>
<dbReference type="InterPro" id="IPR012301">
    <property type="entry name" value="Malic_N_dom"/>
</dbReference>
<dbReference type="SMART" id="SM00919">
    <property type="entry name" value="Malic_M"/>
    <property type="match status" value="1"/>
</dbReference>
<gene>
    <name evidence="9" type="ORF">COV07_04550</name>
</gene>
<feature type="domain" description="Malic enzyme NAD-binding" evidence="7">
    <location>
        <begin position="161"/>
        <end position="377"/>
    </location>
</feature>
<accession>A0A2H0RI89</accession>
<comment type="similarity">
    <text evidence="2">Belongs to the malic enzymes family.</text>
</comment>
<evidence type="ECO:0000259" key="8">
    <source>
        <dbReference type="SMART" id="SM01274"/>
    </source>
</evidence>
<evidence type="ECO:0000256" key="3">
    <source>
        <dbReference type="ARBA" id="ARBA00022723"/>
    </source>
</evidence>
<reference evidence="9 10" key="1">
    <citation type="submission" date="2017-09" db="EMBL/GenBank/DDBJ databases">
        <title>Depth-based differentiation of microbial function through sediment-hosted aquifers and enrichment of novel symbionts in the deep terrestrial subsurface.</title>
        <authorList>
            <person name="Probst A.J."/>
            <person name="Ladd B."/>
            <person name="Jarett J.K."/>
            <person name="Geller-Mcgrath D.E."/>
            <person name="Sieber C.M."/>
            <person name="Emerson J.B."/>
            <person name="Anantharaman K."/>
            <person name="Thomas B.C."/>
            <person name="Malmstrom R."/>
            <person name="Stieglmeier M."/>
            <person name="Klingl A."/>
            <person name="Woyke T."/>
            <person name="Ryan C.M."/>
            <person name="Banfield J.F."/>
        </authorList>
    </citation>
    <scope>NUCLEOTIDE SEQUENCE [LARGE SCALE GENOMIC DNA]</scope>
    <source>
        <strain evidence="9">CG10_big_fil_rev_8_21_14_0_10_45_14</strain>
    </source>
</reference>
<dbReference type="PIRSF" id="PIRSF000106">
    <property type="entry name" value="ME"/>
    <property type="match status" value="1"/>
</dbReference>
<comment type="cofactor">
    <cofactor evidence="6">
        <name>Mg(2+)</name>
        <dbReference type="ChEBI" id="CHEBI:18420"/>
    </cofactor>
    <cofactor evidence="6">
        <name>Mn(2+)</name>
        <dbReference type="ChEBI" id="CHEBI:29035"/>
    </cofactor>
    <text evidence="6">Divalent metal cations. Prefers magnesium or manganese.</text>
</comment>
<organism evidence="9 10">
    <name type="scientific">Candidatus Vogelbacteria bacterium CG10_big_fil_rev_8_21_14_0_10_45_14</name>
    <dbReference type="NCBI Taxonomy" id="1975042"/>
    <lineage>
        <taxon>Bacteria</taxon>
        <taxon>Candidatus Vogeliibacteriota</taxon>
    </lineage>
</organism>
<dbReference type="Proteomes" id="UP000230833">
    <property type="component" value="Unassembled WGS sequence"/>
</dbReference>
<dbReference type="InterPro" id="IPR036291">
    <property type="entry name" value="NAD(P)-bd_dom_sf"/>
</dbReference>
<evidence type="ECO:0000256" key="6">
    <source>
        <dbReference type="PIRSR" id="PIRSR000106-3"/>
    </source>
</evidence>
<dbReference type="InterPro" id="IPR037062">
    <property type="entry name" value="Malic_N_dom_sf"/>
</dbReference>
<comment type="caution">
    <text evidence="9">The sequence shown here is derived from an EMBL/GenBank/DDBJ whole genome shotgun (WGS) entry which is preliminary data.</text>
</comment>
<dbReference type="SMART" id="SM01274">
    <property type="entry name" value="malic"/>
    <property type="match status" value="1"/>
</dbReference>
<dbReference type="AlphaFoldDB" id="A0A2H0RI89"/>
<evidence type="ECO:0000256" key="1">
    <source>
        <dbReference type="ARBA" id="ARBA00001936"/>
    </source>
</evidence>
<dbReference type="PANTHER" id="PTHR43237">
    <property type="entry name" value="NADP-DEPENDENT MALIC ENZYME"/>
    <property type="match status" value="1"/>
</dbReference>
<feature type="domain" description="Malic enzyme N-terminal" evidence="8">
    <location>
        <begin position="16"/>
        <end position="149"/>
    </location>
</feature>
<dbReference type="PROSITE" id="PS00331">
    <property type="entry name" value="MALIC_ENZYMES"/>
    <property type="match status" value="1"/>
</dbReference>
<evidence type="ECO:0000313" key="10">
    <source>
        <dbReference type="Proteomes" id="UP000230833"/>
    </source>
</evidence>
<dbReference type="InterPro" id="IPR012302">
    <property type="entry name" value="Malic_NAD-bd"/>
</dbReference>
<dbReference type="GO" id="GO:0046872">
    <property type="term" value="F:metal ion binding"/>
    <property type="evidence" value="ECO:0007669"/>
    <property type="project" value="UniProtKB-KW"/>
</dbReference>
<evidence type="ECO:0000313" key="9">
    <source>
        <dbReference type="EMBL" id="PIR46208.1"/>
    </source>
</evidence>
<dbReference type="SUPFAM" id="SSF51735">
    <property type="entry name" value="NAD(P)-binding Rossmann-fold domains"/>
    <property type="match status" value="1"/>
</dbReference>
<evidence type="ECO:0000259" key="7">
    <source>
        <dbReference type="SMART" id="SM00919"/>
    </source>
</evidence>
<keyword evidence="3 6" id="KW-0479">Metal-binding</keyword>
<dbReference type="CDD" id="cd05311">
    <property type="entry name" value="NAD_bind_2_malic_enz"/>
    <property type="match status" value="1"/>
</dbReference>
<comment type="cofactor">
    <cofactor evidence="1">
        <name>Mn(2+)</name>
        <dbReference type="ChEBI" id="CHEBI:29035"/>
    </cofactor>
</comment>
<evidence type="ECO:0000256" key="5">
    <source>
        <dbReference type="PIRSR" id="PIRSR000106-2"/>
    </source>
</evidence>
<keyword evidence="4" id="KW-0560">Oxidoreductase</keyword>
<feature type="binding site" evidence="5">
    <location>
        <position position="316"/>
    </location>
    <ligand>
        <name>(S)-malate</name>
        <dbReference type="ChEBI" id="CHEBI:15589"/>
    </ligand>
</feature>
<dbReference type="InterPro" id="IPR046346">
    <property type="entry name" value="Aminoacid_DH-like_N_sf"/>
</dbReference>
<feature type="binding site" evidence="6">
    <location>
        <position position="134"/>
    </location>
    <ligand>
        <name>a divalent metal cation</name>
        <dbReference type="ChEBI" id="CHEBI:60240"/>
    </ligand>
</feature>
<evidence type="ECO:0000256" key="4">
    <source>
        <dbReference type="ARBA" id="ARBA00023002"/>
    </source>
</evidence>
<dbReference type="PANTHER" id="PTHR43237:SF4">
    <property type="entry name" value="NADP-DEPENDENT MALIC ENZYME"/>
    <property type="match status" value="1"/>
</dbReference>